<sequence length="228" mass="26332">MKWFLRIVAVGIIAFIGFLYFSFAGLPWKERAIGKEIQEHLDKKYNVKTNIKETFYNFKHGIYGAHIYIEGEEGNLEFYAEKVTDGIRDTYGERLWSWQMKNEMGPILKKHVPNLGSHGADLQPTTPYDGSGIIPHYKDAGQAFFYRIVLDKPWNEVDEQAVHEGLFHVIQEMKDKGINTITLYLSPVFVHTKAPDPKNIRIRNTDMEQIKTKEDIAKYVITSDGSPY</sequence>
<name>A0A917AKI5_9BACI</name>
<reference evidence="3" key="2">
    <citation type="submission" date="2020-09" db="EMBL/GenBank/DDBJ databases">
        <authorList>
            <person name="Sun Q."/>
            <person name="Zhou Y."/>
        </authorList>
    </citation>
    <scope>NUCLEOTIDE SEQUENCE</scope>
    <source>
        <strain evidence="3">CGMCC 1.12698</strain>
    </source>
</reference>
<keyword evidence="1" id="KW-0472">Membrane</keyword>
<keyword evidence="4" id="KW-1185">Reference proteome</keyword>
<evidence type="ECO:0000256" key="1">
    <source>
        <dbReference type="SAM" id="Phobius"/>
    </source>
</evidence>
<feature type="transmembrane region" description="Helical" evidence="1">
    <location>
        <begin position="7"/>
        <end position="28"/>
    </location>
</feature>
<gene>
    <name evidence="3" type="ORF">GCM10007140_06940</name>
</gene>
<comment type="caution">
    <text evidence="3">The sequence shown here is derived from an EMBL/GenBank/DDBJ whole genome shotgun (WGS) entry which is preliminary data.</text>
</comment>
<evidence type="ECO:0000259" key="2">
    <source>
        <dbReference type="Pfam" id="PF25425"/>
    </source>
</evidence>
<evidence type="ECO:0000313" key="3">
    <source>
        <dbReference type="EMBL" id="GGE59192.1"/>
    </source>
</evidence>
<protein>
    <recommendedName>
        <fullName evidence="2">YfjL-like N-terminal domain-containing protein</fullName>
    </recommendedName>
</protein>
<feature type="domain" description="YfjL-like N-terminal" evidence="2">
    <location>
        <begin position="2"/>
        <end position="75"/>
    </location>
</feature>
<dbReference type="Pfam" id="PF25425">
    <property type="entry name" value="YfjL_N"/>
    <property type="match status" value="1"/>
</dbReference>
<accession>A0A917AKI5</accession>
<dbReference type="AlphaFoldDB" id="A0A917AKI5"/>
<proteinExistence type="predicted"/>
<evidence type="ECO:0000313" key="4">
    <source>
        <dbReference type="Proteomes" id="UP000605259"/>
    </source>
</evidence>
<dbReference type="RefSeq" id="WP_188387037.1">
    <property type="nucleotide sequence ID" value="NZ_BMFK01000001.1"/>
</dbReference>
<organism evidence="3 4">
    <name type="scientific">Priestia taiwanensis</name>
    <dbReference type="NCBI Taxonomy" id="1347902"/>
    <lineage>
        <taxon>Bacteria</taxon>
        <taxon>Bacillati</taxon>
        <taxon>Bacillota</taxon>
        <taxon>Bacilli</taxon>
        <taxon>Bacillales</taxon>
        <taxon>Bacillaceae</taxon>
        <taxon>Priestia</taxon>
    </lineage>
</organism>
<reference evidence="3" key="1">
    <citation type="journal article" date="2014" name="Int. J. Syst. Evol. Microbiol.">
        <title>Complete genome sequence of Corynebacterium casei LMG S-19264T (=DSM 44701T), isolated from a smear-ripened cheese.</title>
        <authorList>
            <consortium name="US DOE Joint Genome Institute (JGI-PGF)"/>
            <person name="Walter F."/>
            <person name="Albersmeier A."/>
            <person name="Kalinowski J."/>
            <person name="Ruckert C."/>
        </authorList>
    </citation>
    <scope>NUCLEOTIDE SEQUENCE</scope>
    <source>
        <strain evidence="3">CGMCC 1.12698</strain>
    </source>
</reference>
<keyword evidence="1" id="KW-0812">Transmembrane</keyword>
<dbReference type="InterPro" id="IPR057359">
    <property type="entry name" value="YfjL_N"/>
</dbReference>
<dbReference type="EMBL" id="BMFK01000001">
    <property type="protein sequence ID" value="GGE59192.1"/>
    <property type="molecule type" value="Genomic_DNA"/>
</dbReference>
<dbReference type="Proteomes" id="UP000605259">
    <property type="component" value="Unassembled WGS sequence"/>
</dbReference>
<keyword evidence="1" id="KW-1133">Transmembrane helix</keyword>